<reference evidence="1 2" key="1">
    <citation type="submission" date="2019-03" db="EMBL/GenBank/DDBJ databases">
        <title>Genomic Encyclopedia of Archaeal and Bacterial Type Strains, Phase II (KMG-II): from individual species to whole genera.</title>
        <authorList>
            <person name="Goeker M."/>
        </authorList>
    </citation>
    <scope>NUCLEOTIDE SEQUENCE [LARGE SCALE GENOMIC DNA]</scope>
    <source>
        <strain evidence="1 2">DSM 28213</strain>
    </source>
</reference>
<sequence length="35" mass="4028">MGKIERDIALSMKIQIDTLYLKLKIDDYENANIAS</sequence>
<name>A0A4R7F2S5_9FLAO</name>
<dbReference type="AlphaFoldDB" id="A0A4R7F2S5"/>
<evidence type="ECO:0000313" key="2">
    <source>
        <dbReference type="Proteomes" id="UP000295215"/>
    </source>
</evidence>
<organism evidence="1 2">
    <name type="scientific">Myroides indicus</name>
    <dbReference type="NCBI Taxonomy" id="1323422"/>
    <lineage>
        <taxon>Bacteria</taxon>
        <taxon>Pseudomonadati</taxon>
        <taxon>Bacteroidota</taxon>
        <taxon>Flavobacteriia</taxon>
        <taxon>Flavobacteriales</taxon>
        <taxon>Flavobacteriaceae</taxon>
        <taxon>Myroides</taxon>
    </lineage>
</organism>
<keyword evidence="2" id="KW-1185">Reference proteome</keyword>
<proteinExistence type="predicted"/>
<accession>A0A4R7F2S5</accession>
<evidence type="ECO:0000313" key="1">
    <source>
        <dbReference type="EMBL" id="TDS64233.1"/>
    </source>
</evidence>
<gene>
    <name evidence="1" type="ORF">C8P70_10582</name>
</gene>
<dbReference type="Proteomes" id="UP000295215">
    <property type="component" value="Unassembled WGS sequence"/>
</dbReference>
<protein>
    <submittedName>
        <fullName evidence="1">Uncharacterized protein</fullName>
    </submittedName>
</protein>
<dbReference type="EMBL" id="SOAG01000005">
    <property type="protein sequence ID" value="TDS64233.1"/>
    <property type="molecule type" value="Genomic_DNA"/>
</dbReference>
<comment type="caution">
    <text evidence="1">The sequence shown here is derived from an EMBL/GenBank/DDBJ whole genome shotgun (WGS) entry which is preliminary data.</text>
</comment>